<sequence>PEEINPGMEATGVMSWRNIGDAPQLFDLVLYLVSPVGARYGPLQVNQDLSANPQVPATQNLRLGTVGIPSGIYSVVAEIYDSTTGALLAAQTLPGRLQIREIAPPVVPVIPLPVVPEVPTIDILGTPSLNLPSQLNVGDVWSGSVSLPTFGTVPYFVETRLLLRDPTGFEYIVAQGGRTLYSGEPLQVPVNYNTSGFAGG</sequence>
<proteinExistence type="predicted"/>
<dbReference type="AlphaFoldDB" id="X1JED6"/>
<accession>X1JED6</accession>
<comment type="caution">
    <text evidence="1">The sequence shown here is derived from an EMBL/GenBank/DDBJ whole genome shotgun (WGS) entry which is preliminary data.</text>
</comment>
<reference evidence="1" key="1">
    <citation type="journal article" date="2014" name="Front. Microbiol.">
        <title>High frequency of phylogenetically diverse reductive dehalogenase-homologous genes in deep subseafloor sedimentary metagenomes.</title>
        <authorList>
            <person name="Kawai M."/>
            <person name="Futagami T."/>
            <person name="Toyoda A."/>
            <person name="Takaki Y."/>
            <person name="Nishi S."/>
            <person name="Hori S."/>
            <person name="Arai W."/>
            <person name="Tsubouchi T."/>
            <person name="Morono Y."/>
            <person name="Uchiyama I."/>
            <person name="Ito T."/>
            <person name="Fujiyama A."/>
            <person name="Inagaki F."/>
            <person name="Takami H."/>
        </authorList>
    </citation>
    <scope>NUCLEOTIDE SEQUENCE</scope>
    <source>
        <strain evidence="1">Expedition CK06-06</strain>
    </source>
</reference>
<dbReference type="EMBL" id="BARU01042889">
    <property type="protein sequence ID" value="GAH76699.1"/>
    <property type="molecule type" value="Genomic_DNA"/>
</dbReference>
<gene>
    <name evidence="1" type="ORF">S03H2_65794</name>
</gene>
<feature type="non-terminal residue" evidence="1">
    <location>
        <position position="200"/>
    </location>
</feature>
<evidence type="ECO:0000313" key="1">
    <source>
        <dbReference type="EMBL" id="GAH76699.1"/>
    </source>
</evidence>
<protein>
    <submittedName>
        <fullName evidence="1">Uncharacterized protein</fullName>
    </submittedName>
</protein>
<organism evidence="1">
    <name type="scientific">marine sediment metagenome</name>
    <dbReference type="NCBI Taxonomy" id="412755"/>
    <lineage>
        <taxon>unclassified sequences</taxon>
        <taxon>metagenomes</taxon>
        <taxon>ecological metagenomes</taxon>
    </lineage>
</organism>
<feature type="non-terminal residue" evidence="1">
    <location>
        <position position="1"/>
    </location>
</feature>
<name>X1JED6_9ZZZZ</name>